<reference evidence="1" key="1">
    <citation type="submission" date="2014-11" db="EMBL/GenBank/DDBJ databases">
        <authorList>
            <person name="Amaro Gonzalez C."/>
        </authorList>
    </citation>
    <scope>NUCLEOTIDE SEQUENCE</scope>
</reference>
<name>A0A0E9TZ58_ANGAN</name>
<dbReference type="EMBL" id="GBXM01049830">
    <property type="protein sequence ID" value="JAH58747.1"/>
    <property type="molecule type" value="Transcribed_RNA"/>
</dbReference>
<dbReference type="AlphaFoldDB" id="A0A0E9TZ58"/>
<accession>A0A0E9TZ58</accession>
<protein>
    <submittedName>
        <fullName evidence="1">Uncharacterized protein</fullName>
    </submittedName>
</protein>
<proteinExistence type="predicted"/>
<reference evidence="1" key="2">
    <citation type="journal article" date="2015" name="Fish Shellfish Immunol.">
        <title>Early steps in the European eel (Anguilla anguilla)-Vibrio vulnificus interaction in the gills: Role of the RtxA13 toxin.</title>
        <authorList>
            <person name="Callol A."/>
            <person name="Pajuelo D."/>
            <person name="Ebbesson L."/>
            <person name="Teles M."/>
            <person name="MacKenzie S."/>
            <person name="Amaro C."/>
        </authorList>
    </citation>
    <scope>NUCLEOTIDE SEQUENCE</scope>
</reference>
<evidence type="ECO:0000313" key="1">
    <source>
        <dbReference type="EMBL" id="JAH58747.1"/>
    </source>
</evidence>
<sequence>MPSIHAIYTDKKEEVGQLTLLCLGLKT</sequence>
<organism evidence="1">
    <name type="scientific">Anguilla anguilla</name>
    <name type="common">European freshwater eel</name>
    <name type="synonym">Muraena anguilla</name>
    <dbReference type="NCBI Taxonomy" id="7936"/>
    <lineage>
        <taxon>Eukaryota</taxon>
        <taxon>Metazoa</taxon>
        <taxon>Chordata</taxon>
        <taxon>Craniata</taxon>
        <taxon>Vertebrata</taxon>
        <taxon>Euteleostomi</taxon>
        <taxon>Actinopterygii</taxon>
        <taxon>Neopterygii</taxon>
        <taxon>Teleostei</taxon>
        <taxon>Anguilliformes</taxon>
        <taxon>Anguillidae</taxon>
        <taxon>Anguilla</taxon>
    </lineage>
</organism>